<protein>
    <recommendedName>
        <fullName evidence="6">Ribosomal protein L11 methyltransferase</fullName>
        <shortName evidence="6">L11 Mtase</shortName>
        <ecNumber evidence="6">2.1.1.-</ecNumber>
    </recommendedName>
</protein>
<dbReference type="InterPro" id="IPR029063">
    <property type="entry name" value="SAM-dependent_MTases_sf"/>
</dbReference>
<name>A0A6I4U5G8_9SPHN</name>
<proteinExistence type="inferred from homology"/>
<sequence length="300" mass="32552">MSSWKLTAFGRKPVIEAALARQDETLDWDHEIVLTGFEIAEDKPDDWRLDAYLPRKPRNADRAAIAALFDGKAPDFAEEKLPEADWLTESQRGLDPIRAGRFHIHTPDHAPDPDAVNFEIPAAQAFGTGHHNTTAGCLAMLDAIKRSGLIARDVADIGTGTGLLAFAARALWPRARFTATDIDPVCLGVIEDNAAMNAIPLGAMPGDVMPIIAPGTDDAAIQVRAPYDLLIANILARPLIDLAPDFADITAPGASVLLAGLLETQEAAVRRAYRRQGFRLAARLVDGDWSILWLRKRAGM</sequence>
<dbReference type="CDD" id="cd02440">
    <property type="entry name" value="AdoMet_MTases"/>
    <property type="match status" value="1"/>
</dbReference>
<feature type="binding site" evidence="6">
    <location>
        <position position="134"/>
    </location>
    <ligand>
        <name>S-adenosyl-L-methionine</name>
        <dbReference type="ChEBI" id="CHEBI:59789"/>
    </ligand>
</feature>
<dbReference type="GO" id="GO:0008276">
    <property type="term" value="F:protein methyltransferase activity"/>
    <property type="evidence" value="ECO:0007669"/>
    <property type="project" value="UniProtKB-UniRule"/>
</dbReference>
<dbReference type="EC" id="2.1.1.-" evidence="6"/>
<gene>
    <name evidence="6" type="primary">prmA</name>
    <name evidence="7" type="ORF">GRI68_05875</name>
</gene>
<comment type="function">
    <text evidence="6">Methylates ribosomal protein L11.</text>
</comment>
<keyword evidence="2 6" id="KW-0963">Cytoplasm</keyword>
<dbReference type="OrthoDB" id="9785995at2"/>
<organism evidence="7 8">
    <name type="scientific">Alteriqipengyuania halimionae</name>
    <dbReference type="NCBI Taxonomy" id="1926630"/>
    <lineage>
        <taxon>Bacteria</taxon>
        <taxon>Pseudomonadati</taxon>
        <taxon>Pseudomonadota</taxon>
        <taxon>Alphaproteobacteria</taxon>
        <taxon>Sphingomonadales</taxon>
        <taxon>Erythrobacteraceae</taxon>
        <taxon>Alteriqipengyuania</taxon>
    </lineage>
</organism>
<dbReference type="AlphaFoldDB" id="A0A6I4U5G8"/>
<comment type="subcellular location">
    <subcellularLocation>
        <location evidence="6">Cytoplasm</location>
    </subcellularLocation>
</comment>
<evidence type="ECO:0000256" key="4">
    <source>
        <dbReference type="ARBA" id="ARBA00022679"/>
    </source>
</evidence>
<comment type="similarity">
    <text evidence="1 6">Belongs to the methyltransferase superfamily. PrmA family.</text>
</comment>
<evidence type="ECO:0000256" key="3">
    <source>
        <dbReference type="ARBA" id="ARBA00022603"/>
    </source>
</evidence>
<dbReference type="InterPro" id="IPR004498">
    <property type="entry name" value="Ribosomal_PrmA_MeTrfase"/>
</dbReference>
<dbReference type="EMBL" id="WTYR01000001">
    <property type="protein sequence ID" value="MXP09702.1"/>
    <property type="molecule type" value="Genomic_DNA"/>
</dbReference>
<dbReference type="SUPFAM" id="SSF53335">
    <property type="entry name" value="S-adenosyl-L-methionine-dependent methyltransferases"/>
    <property type="match status" value="1"/>
</dbReference>
<keyword evidence="3 6" id="KW-0489">Methyltransferase</keyword>
<evidence type="ECO:0000256" key="1">
    <source>
        <dbReference type="ARBA" id="ARBA00009741"/>
    </source>
</evidence>
<dbReference type="HAMAP" id="MF_00735">
    <property type="entry name" value="Methyltr_PrmA"/>
    <property type="match status" value="1"/>
</dbReference>
<comment type="catalytic activity">
    <reaction evidence="6">
        <text>L-lysyl-[protein] + 3 S-adenosyl-L-methionine = N(6),N(6),N(6)-trimethyl-L-lysyl-[protein] + 3 S-adenosyl-L-homocysteine + 3 H(+)</text>
        <dbReference type="Rhea" id="RHEA:54192"/>
        <dbReference type="Rhea" id="RHEA-COMP:9752"/>
        <dbReference type="Rhea" id="RHEA-COMP:13826"/>
        <dbReference type="ChEBI" id="CHEBI:15378"/>
        <dbReference type="ChEBI" id="CHEBI:29969"/>
        <dbReference type="ChEBI" id="CHEBI:57856"/>
        <dbReference type="ChEBI" id="CHEBI:59789"/>
        <dbReference type="ChEBI" id="CHEBI:61961"/>
    </reaction>
</comment>
<dbReference type="Gene3D" id="3.40.50.150">
    <property type="entry name" value="Vaccinia Virus protein VP39"/>
    <property type="match status" value="1"/>
</dbReference>
<feature type="binding site" evidence="6">
    <location>
        <position position="233"/>
    </location>
    <ligand>
        <name>S-adenosyl-L-methionine</name>
        <dbReference type="ChEBI" id="CHEBI:59789"/>
    </ligand>
</feature>
<evidence type="ECO:0000313" key="8">
    <source>
        <dbReference type="Proteomes" id="UP000429229"/>
    </source>
</evidence>
<keyword evidence="8" id="KW-1185">Reference proteome</keyword>
<dbReference type="PANTHER" id="PTHR43648">
    <property type="entry name" value="ELECTRON TRANSFER FLAVOPROTEIN BETA SUBUNIT LYSINE METHYLTRANSFERASE"/>
    <property type="match status" value="1"/>
</dbReference>
<dbReference type="GO" id="GO:0005737">
    <property type="term" value="C:cytoplasm"/>
    <property type="evidence" value="ECO:0007669"/>
    <property type="project" value="UniProtKB-SubCell"/>
</dbReference>
<keyword evidence="4 6" id="KW-0808">Transferase</keyword>
<dbReference type="PANTHER" id="PTHR43648:SF1">
    <property type="entry name" value="ELECTRON TRANSFER FLAVOPROTEIN BETA SUBUNIT LYSINE METHYLTRANSFERASE"/>
    <property type="match status" value="1"/>
</dbReference>
<dbReference type="RefSeq" id="WP_160616379.1">
    <property type="nucleotide sequence ID" value="NZ_WTYR01000001.1"/>
</dbReference>
<reference evidence="7 8" key="1">
    <citation type="submission" date="2019-12" db="EMBL/GenBank/DDBJ databases">
        <title>Genomic-based taxomic classification of the family Erythrobacteraceae.</title>
        <authorList>
            <person name="Xu L."/>
        </authorList>
    </citation>
    <scope>NUCLEOTIDE SEQUENCE [LARGE SCALE GENOMIC DNA]</scope>
    <source>
        <strain evidence="7 8">LMG 29519</strain>
    </source>
</reference>
<feature type="binding site" evidence="6">
    <location>
        <position position="158"/>
    </location>
    <ligand>
        <name>S-adenosyl-L-methionine</name>
        <dbReference type="ChEBI" id="CHEBI:59789"/>
    </ligand>
</feature>
<comment type="caution">
    <text evidence="7">The sequence shown here is derived from an EMBL/GenBank/DDBJ whole genome shotgun (WGS) entry which is preliminary data.</text>
</comment>
<dbReference type="InterPro" id="IPR050078">
    <property type="entry name" value="Ribosomal_L11_MeTrfase_PrmA"/>
</dbReference>
<dbReference type="Proteomes" id="UP000429229">
    <property type="component" value="Unassembled WGS sequence"/>
</dbReference>
<keyword evidence="5 6" id="KW-0949">S-adenosyl-L-methionine</keyword>
<dbReference type="GO" id="GO:0032259">
    <property type="term" value="P:methylation"/>
    <property type="evidence" value="ECO:0007669"/>
    <property type="project" value="UniProtKB-KW"/>
</dbReference>
<evidence type="ECO:0000256" key="5">
    <source>
        <dbReference type="ARBA" id="ARBA00022691"/>
    </source>
</evidence>
<dbReference type="Pfam" id="PF06325">
    <property type="entry name" value="PrmA"/>
    <property type="match status" value="1"/>
</dbReference>
<evidence type="ECO:0000256" key="6">
    <source>
        <dbReference type="HAMAP-Rule" id="MF_00735"/>
    </source>
</evidence>
<feature type="binding site" evidence="6">
    <location>
        <position position="181"/>
    </location>
    <ligand>
        <name>S-adenosyl-L-methionine</name>
        <dbReference type="ChEBI" id="CHEBI:59789"/>
    </ligand>
</feature>
<evidence type="ECO:0000256" key="2">
    <source>
        <dbReference type="ARBA" id="ARBA00022490"/>
    </source>
</evidence>
<accession>A0A6I4U5G8</accession>
<evidence type="ECO:0000313" key="7">
    <source>
        <dbReference type="EMBL" id="MXP09702.1"/>
    </source>
</evidence>